<keyword evidence="10" id="KW-1185">Reference proteome</keyword>
<evidence type="ECO:0000256" key="3">
    <source>
        <dbReference type="ARBA" id="ARBA00022448"/>
    </source>
</evidence>
<evidence type="ECO:0000313" key="10">
    <source>
        <dbReference type="Proteomes" id="UP000014115"/>
    </source>
</evidence>
<gene>
    <name evidence="9" type="ORF">A10D4_03130</name>
</gene>
<feature type="transmembrane region" description="Helical" evidence="8">
    <location>
        <begin position="979"/>
        <end position="999"/>
    </location>
</feature>
<reference evidence="9 10" key="1">
    <citation type="journal article" date="2012" name="J. Bacteriol.">
        <title>Genome Sequence of Idiomarina xiamenensis Type Strain 10-D-4.</title>
        <authorList>
            <person name="Lai Q."/>
            <person name="Wang L."/>
            <person name="Wang W."/>
            <person name="Shao Z."/>
        </authorList>
    </citation>
    <scope>NUCLEOTIDE SEQUENCE [LARGE SCALE GENOMIC DNA]</scope>
    <source>
        <strain evidence="9 10">10-D-4</strain>
    </source>
</reference>
<feature type="transmembrane region" description="Helical" evidence="8">
    <location>
        <begin position="343"/>
        <end position="359"/>
    </location>
</feature>
<feature type="transmembrane region" description="Helical" evidence="8">
    <location>
        <begin position="924"/>
        <end position="948"/>
    </location>
</feature>
<dbReference type="NCBIfam" id="TIGR00914">
    <property type="entry name" value="2A0601"/>
    <property type="match status" value="1"/>
</dbReference>
<evidence type="ECO:0000313" key="9">
    <source>
        <dbReference type="EMBL" id="EKE85304.1"/>
    </source>
</evidence>
<comment type="similarity">
    <text evidence="2">Belongs to the resistance-nodulation-cell division (RND) (TC 2.A.6) family.</text>
</comment>
<dbReference type="GO" id="GO:0042910">
    <property type="term" value="F:xenobiotic transmembrane transporter activity"/>
    <property type="evidence" value="ECO:0007669"/>
    <property type="project" value="TreeGrafter"/>
</dbReference>
<feature type="transmembrane region" description="Helical" evidence="8">
    <location>
        <begin position="1011"/>
        <end position="1031"/>
    </location>
</feature>
<dbReference type="GO" id="GO:0008324">
    <property type="term" value="F:monoatomic cation transmembrane transporter activity"/>
    <property type="evidence" value="ECO:0007669"/>
    <property type="project" value="InterPro"/>
</dbReference>
<dbReference type="AlphaFoldDB" id="K2KSE7"/>
<feature type="transmembrane region" description="Helical" evidence="8">
    <location>
        <begin position="364"/>
        <end position="385"/>
    </location>
</feature>
<dbReference type="Gene3D" id="3.30.70.1320">
    <property type="entry name" value="Multidrug efflux transporter AcrB pore domain like"/>
    <property type="match status" value="1"/>
</dbReference>
<dbReference type="GO" id="GO:0005886">
    <property type="term" value="C:plasma membrane"/>
    <property type="evidence" value="ECO:0007669"/>
    <property type="project" value="UniProtKB-SubCell"/>
</dbReference>
<dbReference type="InterPro" id="IPR001036">
    <property type="entry name" value="Acrflvin-R"/>
</dbReference>
<evidence type="ECO:0000256" key="7">
    <source>
        <dbReference type="ARBA" id="ARBA00023136"/>
    </source>
</evidence>
<dbReference type="InterPro" id="IPR027463">
    <property type="entry name" value="AcrB_DN_DC_subdom"/>
</dbReference>
<feature type="transmembrane region" description="Helical" evidence="8">
    <location>
        <begin position="528"/>
        <end position="554"/>
    </location>
</feature>
<dbReference type="PRINTS" id="PR00702">
    <property type="entry name" value="ACRIFLAVINRP"/>
</dbReference>
<dbReference type="SUPFAM" id="SSF82714">
    <property type="entry name" value="Multidrug efflux transporter AcrB TolC docking domain, DN and DC subdomains"/>
    <property type="match status" value="2"/>
</dbReference>
<dbReference type="InterPro" id="IPR004763">
    <property type="entry name" value="CusA-like"/>
</dbReference>
<keyword evidence="6 8" id="KW-1133">Transmembrane helix</keyword>
<feature type="transmembrane region" description="Helical" evidence="8">
    <location>
        <begin position="446"/>
        <end position="466"/>
    </location>
</feature>
<evidence type="ECO:0000256" key="2">
    <source>
        <dbReference type="ARBA" id="ARBA00010942"/>
    </source>
</evidence>
<dbReference type="PATRIC" id="fig|740709.3.peg.629"/>
<keyword evidence="4" id="KW-1003">Cell membrane</keyword>
<evidence type="ECO:0000256" key="8">
    <source>
        <dbReference type="SAM" id="Phobius"/>
    </source>
</evidence>
<feature type="transmembrane region" description="Helical" evidence="8">
    <location>
        <begin position="898"/>
        <end position="918"/>
    </location>
</feature>
<protein>
    <submittedName>
        <fullName evidence="9">Co/Zn/Cd efflux system membrane protein</fullName>
    </submittedName>
</protein>
<dbReference type="PANTHER" id="PTHR32063:SF19">
    <property type="entry name" value="CATION EFFLUX SYSTEM PROTEIN CUSA"/>
    <property type="match status" value="1"/>
</dbReference>
<dbReference type="OrthoDB" id="9758757at2"/>
<evidence type="ECO:0000256" key="5">
    <source>
        <dbReference type="ARBA" id="ARBA00022692"/>
    </source>
</evidence>
<keyword evidence="5 8" id="KW-0812">Transmembrane</keyword>
<keyword evidence="7 8" id="KW-0472">Membrane</keyword>
<dbReference type="Proteomes" id="UP000014115">
    <property type="component" value="Unassembled WGS sequence"/>
</dbReference>
<dbReference type="Gene3D" id="3.30.70.1440">
    <property type="entry name" value="Multidrug efflux transporter AcrB pore domain"/>
    <property type="match status" value="1"/>
</dbReference>
<dbReference type="Pfam" id="PF00873">
    <property type="entry name" value="ACR_tran"/>
    <property type="match status" value="1"/>
</dbReference>
<dbReference type="Gene3D" id="3.30.2090.10">
    <property type="entry name" value="Multidrug efflux transporter AcrB TolC docking domain, DN and DC subdomains"/>
    <property type="match status" value="2"/>
</dbReference>
<evidence type="ECO:0000256" key="1">
    <source>
        <dbReference type="ARBA" id="ARBA00004651"/>
    </source>
</evidence>
<accession>K2KSE7</accession>
<comment type="caution">
    <text evidence="9">The sequence shown here is derived from an EMBL/GenBank/DDBJ whole genome shotgun (WGS) entry which is preliminary data.</text>
</comment>
<feature type="transmembrane region" description="Helical" evidence="8">
    <location>
        <begin position="391"/>
        <end position="412"/>
    </location>
</feature>
<evidence type="ECO:0000256" key="4">
    <source>
        <dbReference type="ARBA" id="ARBA00022475"/>
    </source>
</evidence>
<comment type="subcellular location">
    <subcellularLocation>
        <location evidence="1">Cell membrane</location>
        <topology evidence="1">Multi-pass membrane protein</topology>
    </subcellularLocation>
</comment>
<proteinExistence type="inferred from homology"/>
<organism evidence="9 10">
    <name type="scientific">Idiomarina xiamenensis 10-D-4</name>
    <dbReference type="NCBI Taxonomy" id="740709"/>
    <lineage>
        <taxon>Bacteria</taxon>
        <taxon>Pseudomonadati</taxon>
        <taxon>Pseudomonadota</taxon>
        <taxon>Gammaproteobacteria</taxon>
        <taxon>Alteromonadales</taxon>
        <taxon>Idiomarinaceae</taxon>
        <taxon>Idiomarina</taxon>
    </lineage>
</organism>
<dbReference type="Gene3D" id="1.20.1640.10">
    <property type="entry name" value="Multidrug efflux transporter AcrB transmembrane domain"/>
    <property type="match status" value="2"/>
</dbReference>
<keyword evidence="3" id="KW-0813">Transport</keyword>
<evidence type="ECO:0000256" key="6">
    <source>
        <dbReference type="ARBA" id="ARBA00022989"/>
    </source>
</evidence>
<dbReference type="STRING" id="740709.A10D4_03130"/>
<name>K2KSE7_9GAMM</name>
<sequence length="1040" mass="113825">MIAAIIRWSIRNRLLVIVAAIALSWAGWRAMLATPLDAIPDLSDVQVIVKTSYPGQAANLVEDQITYPLANQLLAVPGATQVRGYSFFGDSYLYVIFADGTDPYWARSRVLEILNQAQAQLPEGITPSLGPDASGVGWIYEYALVDRSGQHHLGELTSLQNWSIKQALQGLPGVAEVATVGGMVQAYQVVIDPQKLRQYGIPLSQVKQLLATSNQDVGGGIVEMAEAEYMVRASGYISSLEQLRELPLPVNSAQGTALTLADIATVRRGPLSRRGMAELNGEGEVVGGIVVMRYGANALNTIQALKTQLQHIQQSLPAGVELVTTYDRSQLIQSAVDNLQQKIIEEMALVALVCVLFLWHARSALVAIITLPLAVLTAFIVMRWLGVSANIMSLGGIAIALGTLVDAAIVLIENAHKHLLRYQQQQQRVARGAERWRLITQASIEVGPAVCLSLLIITISFLPVFALQAQEGRLFTPLAYTKSFAMAAAALFAVTLIPVLMGLVVRGRVADEQRNWLVRGLTALYRPLLQAALSWPKTTLLLALLISASAYWPWQHLDTEFMPPMVEGDLLYMPTTLPGVSPQTAVKLLQKSDQLIKQVAEVKTVFGKVGRADTATDPAPLTMLETTIQLRPKDEWRAGIELADIIAELDAKVQIPGIRNAWVQPIKTRIDMLSTGVKSSLAIKLSGDSLAQLQQVATQFEQHLQGYPETASVYAERATMGRYLDITPDLNKAAQYGLDQSQIQQAVRWAIGGETVTTTVEGRERYPIIMRYPRQLRDHLASLRQLPIVSQNGQWVMLGDIADIAVNSGATLIKSENAQPVTYVYIEPQADMTVAAYQELVQHRLAQIAPSSGVRWQWAGQYQYLQRVSSDLQQLLPLILLSIVMLLYAIFRSLTQSLMVLLSLPLALAGSLWFISLLDFHLSLAVAVGLIALAGIAAEFGVVMMVYLNNAWQETRERNLSGLKAAVMRGAVARLRPKVMTVLTVVLGLLPILIGGATADDVMQRIAAPVVGGMILAPLVSMLVIPVLFYWQQARRLRHR</sequence>
<dbReference type="PANTHER" id="PTHR32063">
    <property type="match status" value="1"/>
</dbReference>
<dbReference type="SUPFAM" id="SSF82866">
    <property type="entry name" value="Multidrug efflux transporter AcrB transmembrane domain"/>
    <property type="match status" value="2"/>
</dbReference>
<dbReference type="SUPFAM" id="SSF82693">
    <property type="entry name" value="Multidrug efflux transporter AcrB pore domain, PN1, PN2, PC1 and PC2 subdomains"/>
    <property type="match status" value="2"/>
</dbReference>
<feature type="transmembrane region" description="Helical" evidence="8">
    <location>
        <begin position="875"/>
        <end position="891"/>
    </location>
</feature>
<feature type="transmembrane region" description="Helical" evidence="8">
    <location>
        <begin position="486"/>
        <end position="507"/>
    </location>
</feature>
<dbReference type="eggNOG" id="COG3696">
    <property type="taxonomic scope" value="Bacteria"/>
</dbReference>
<dbReference type="Gene3D" id="3.30.70.1430">
    <property type="entry name" value="Multidrug efflux transporter AcrB pore domain"/>
    <property type="match status" value="2"/>
</dbReference>
<dbReference type="RefSeq" id="WP_008487669.1">
    <property type="nucleotide sequence ID" value="NZ_AMRG01000003.1"/>
</dbReference>
<dbReference type="EMBL" id="AMRG01000003">
    <property type="protein sequence ID" value="EKE85304.1"/>
    <property type="molecule type" value="Genomic_DNA"/>
</dbReference>